<evidence type="ECO:0000256" key="2">
    <source>
        <dbReference type="ARBA" id="ARBA00004496"/>
    </source>
</evidence>
<proteinExistence type="inferred from homology"/>
<dbReference type="AlphaFoldDB" id="A0A8P4G790"/>
<dbReference type="GO" id="GO:0005634">
    <property type="term" value="C:nucleus"/>
    <property type="evidence" value="ECO:0007669"/>
    <property type="project" value="UniProtKB-SubCell"/>
</dbReference>
<evidence type="ECO:0000313" key="10">
    <source>
        <dbReference type="Proteomes" id="UP000694389"/>
    </source>
</evidence>
<dbReference type="SMART" id="SM00337">
    <property type="entry name" value="BCL"/>
    <property type="match status" value="1"/>
</dbReference>
<sequence>MNIIQTNRAAYSLTNGNMSVFLTQNGGVDGHMHYGPGDSSPQIAMGSSLASHNGSVGSSDAPKRPKNLGVSPTNGYLTKAIRGVSDDVEDGSLPCTPELLSDTEIDVSGCPAGDEVLNSETTQLIDCFLRDFTGLSKSRWNESKALATMKRVVDGVLEKHRYAYNGMIRKLSLDEREDDASFVGAVAKSLFADGTTNWGRVASLVAFGAVVSQYLTEKGRGNCVELVGQEISSYLLTHQRDWLVKNNSWDGFVEFFRVADPESTVRNTLMAFAGFAGIGATLALLIRSSPLSRVTGQTTLIEVLGGNGVEPLHGDDPQQTSLCPLLWLMMLATTLVTPAQFIVKNRLLHNGELRLRQFSRAVCTIHKCIGSAENRLHCSVLGLNMQSTLGL</sequence>
<dbReference type="InterPro" id="IPR046371">
    <property type="entry name" value="Bcl-2_BH1-3"/>
</dbReference>
<evidence type="ECO:0000256" key="1">
    <source>
        <dbReference type="ARBA" id="ARBA00004123"/>
    </source>
</evidence>
<keyword evidence="4" id="KW-0963">Cytoplasm</keyword>
<dbReference type="InterPro" id="IPR026298">
    <property type="entry name" value="Bcl-2_fam"/>
</dbReference>
<dbReference type="PANTHER" id="PTHR11256">
    <property type="entry name" value="BCL-2 RELATED"/>
    <property type="match status" value="1"/>
</dbReference>
<keyword evidence="5" id="KW-0053">Apoptosis</keyword>
<evidence type="ECO:0000313" key="9">
    <source>
        <dbReference type="Ensembl" id="ENSDLAP00005071262.1"/>
    </source>
</evidence>
<dbReference type="GO" id="GO:0001836">
    <property type="term" value="P:release of cytochrome c from mitochondria"/>
    <property type="evidence" value="ECO:0007669"/>
    <property type="project" value="TreeGrafter"/>
</dbReference>
<protein>
    <submittedName>
        <fullName evidence="9">MCL1 apoptosis regulator, BCL2 family member b</fullName>
    </submittedName>
</protein>
<dbReference type="SUPFAM" id="SSF56854">
    <property type="entry name" value="Bcl-2 inhibitors of programmed cell death"/>
    <property type="match status" value="1"/>
</dbReference>
<dbReference type="GO" id="GO:0051400">
    <property type="term" value="F:BH domain binding"/>
    <property type="evidence" value="ECO:0007669"/>
    <property type="project" value="TreeGrafter"/>
</dbReference>
<comment type="subcellular location">
    <subcellularLocation>
        <location evidence="2">Cytoplasm</location>
    </subcellularLocation>
    <subcellularLocation>
        <location evidence="1">Nucleus</location>
    </subcellularLocation>
</comment>
<reference evidence="9" key="1">
    <citation type="submission" date="2025-08" db="UniProtKB">
        <authorList>
            <consortium name="Ensembl"/>
        </authorList>
    </citation>
    <scope>IDENTIFICATION</scope>
</reference>
<dbReference type="GO" id="GO:0015267">
    <property type="term" value="F:channel activity"/>
    <property type="evidence" value="ECO:0007669"/>
    <property type="project" value="TreeGrafter"/>
</dbReference>
<dbReference type="InterPro" id="IPR002475">
    <property type="entry name" value="Bcl2-like"/>
</dbReference>
<dbReference type="Pfam" id="PF00452">
    <property type="entry name" value="Bcl-2"/>
    <property type="match status" value="1"/>
</dbReference>
<dbReference type="PRINTS" id="PR01866">
    <property type="entry name" value="APOPREGMCL1"/>
</dbReference>
<feature type="region of interest" description="Disordered" evidence="7">
    <location>
        <begin position="32"/>
        <end position="72"/>
    </location>
</feature>
<dbReference type="GO" id="GO:0008053">
    <property type="term" value="P:mitochondrial fusion"/>
    <property type="evidence" value="ECO:0007669"/>
    <property type="project" value="TreeGrafter"/>
</dbReference>
<evidence type="ECO:0000256" key="3">
    <source>
        <dbReference type="ARBA" id="ARBA00009458"/>
    </source>
</evidence>
<evidence type="ECO:0000256" key="7">
    <source>
        <dbReference type="SAM" id="MobiDB-lite"/>
    </source>
</evidence>
<feature type="compositionally biased region" description="Polar residues" evidence="7">
    <location>
        <begin position="48"/>
        <end position="58"/>
    </location>
</feature>
<dbReference type="FunFam" id="1.10.437.10:FF:000017">
    <property type="entry name" value="MCL1, BCL2 family apoptosis regulator"/>
    <property type="match status" value="1"/>
</dbReference>
<dbReference type="PROSITE" id="PS50062">
    <property type="entry name" value="BCL2_FAMILY"/>
    <property type="match status" value="1"/>
</dbReference>
<dbReference type="GO" id="GO:0005741">
    <property type="term" value="C:mitochondrial outer membrane"/>
    <property type="evidence" value="ECO:0007669"/>
    <property type="project" value="TreeGrafter"/>
</dbReference>
<comment type="similarity">
    <text evidence="3">Belongs to the Bcl-2 family.</text>
</comment>
<dbReference type="GO" id="GO:0042981">
    <property type="term" value="P:regulation of apoptotic process"/>
    <property type="evidence" value="ECO:0007669"/>
    <property type="project" value="InterPro"/>
</dbReference>
<dbReference type="GO" id="GO:0008630">
    <property type="term" value="P:intrinsic apoptotic signaling pathway in response to DNA damage"/>
    <property type="evidence" value="ECO:0007669"/>
    <property type="project" value="TreeGrafter"/>
</dbReference>
<evidence type="ECO:0000256" key="5">
    <source>
        <dbReference type="ARBA" id="ARBA00022703"/>
    </source>
</evidence>
<dbReference type="PRINTS" id="PR01862">
    <property type="entry name" value="BCL2FAMILY"/>
</dbReference>
<feature type="domain" description="Bcl-2 Bcl-2 homology region 1-3" evidence="8">
    <location>
        <begin position="149"/>
        <end position="249"/>
    </location>
</feature>
<evidence type="ECO:0000256" key="4">
    <source>
        <dbReference type="ARBA" id="ARBA00022490"/>
    </source>
</evidence>
<reference evidence="9" key="2">
    <citation type="submission" date="2025-09" db="UniProtKB">
        <authorList>
            <consortium name="Ensembl"/>
        </authorList>
    </citation>
    <scope>IDENTIFICATION</scope>
</reference>
<organism evidence="9 10">
    <name type="scientific">Dicentrarchus labrax</name>
    <name type="common">European seabass</name>
    <name type="synonym">Morone labrax</name>
    <dbReference type="NCBI Taxonomy" id="13489"/>
    <lineage>
        <taxon>Eukaryota</taxon>
        <taxon>Metazoa</taxon>
        <taxon>Chordata</taxon>
        <taxon>Craniata</taxon>
        <taxon>Vertebrata</taxon>
        <taxon>Euteleostomi</taxon>
        <taxon>Actinopterygii</taxon>
        <taxon>Neopterygii</taxon>
        <taxon>Teleostei</taxon>
        <taxon>Neoteleostei</taxon>
        <taxon>Acanthomorphata</taxon>
        <taxon>Eupercaria</taxon>
        <taxon>Moronidae</taxon>
        <taxon>Dicentrarchus</taxon>
    </lineage>
</organism>
<name>A0A8P4G790_DICLA</name>
<evidence type="ECO:0000256" key="6">
    <source>
        <dbReference type="ARBA" id="ARBA00023242"/>
    </source>
</evidence>
<dbReference type="InterPro" id="IPR036834">
    <property type="entry name" value="Bcl-2-like_sf"/>
</dbReference>
<dbReference type="CDD" id="cd06845">
    <property type="entry name" value="Bcl-2_like"/>
    <property type="match status" value="1"/>
</dbReference>
<dbReference type="GeneTree" id="ENSGT01130000278292"/>
<dbReference type="GO" id="GO:0097192">
    <property type="term" value="P:extrinsic apoptotic signaling pathway in absence of ligand"/>
    <property type="evidence" value="ECO:0007669"/>
    <property type="project" value="TreeGrafter"/>
</dbReference>
<keyword evidence="10" id="KW-1185">Reference proteome</keyword>
<dbReference type="Proteomes" id="UP000694389">
    <property type="component" value="Unassembled WGS sequence"/>
</dbReference>
<dbReference type="Ensembl" id="ENSDLAT00005077671.1">
    <property type="protein sequence ID" value="ENSDLAP00005071262.1"/>
    <property type="gene ID" value="ENSDLAG00005032322.1"/>
</dbReference>
<evidence type="ECO:0000259" key="8">
    <source>
        <dbReference type="SMART" id="SM00337"/>
    </source>
</evidence>
<dbReference type="PANTHER" id="PTHR11256:SF46">
    <property type="entry name" value="INDUCED MYELOID LEUKEMIA CELL DIFFERENTIATION PROTEIN MCL-1"/>
    <property type="match status" value="1"/>
</dbReference>
<dbReference type="InterPro" id="IPR013281">
    <property type="entry name" value="Apop_reg_Mc1"/>
</dbReference>
<accession>A0A8P4G790</accession>
<keyword evidence="6" id="KW-0539">Nucleus</keyword>
<dbReference type="Gene3D" id="1.10.437.10">
    <property type="entry name" value="Blc2-like"/>
    <property type="match status" value="1"/>
</dbReference>